<reference evidence="1" key="2">
    <citation type="journal article" date="2015" name="Data Brief">
        <title>Shoot transcriptome of the giant reed, Arundo donax.</title>
        <authorList>
            <person name="Barrero R.A."/>
            <person name="Guerrero F.D."/>
            <person name="Moolhuijzen P."/>
            <person name="Goolsby J.A."/>
            <person name="Tidwell J."/>
            <person name="Bellgard S.E."/>
            <person name="Bellgard M.I."/>
        </authorList>
    </citation>
    <scope>NUCLEOTIDE SEQUENCE</scope>
    <source>
        <tissue evidence="1">Shoot tissue taken approximately 20 cm above the soil surface</tissue>
    </source>
</reference>
<dbReference type="AlphaFoldDB" id="A0A0A9FPN1"/>
<protein>
    <submittedName>
        <fullName evidence="1">Uncharacterized protein</fullName>
    </submittedName>
</protein>
<evidence type="ECO:0000313" key="1">
    <source>
        <dbReference type="EMBL" id="JAE14780.1"/>
    </source>
</evidence>
<sequence>MGPKRPGNFHNKCCKRIYFKQRQSTIVTSLDNTQLLDYDTMHVSKQ</sequence>
<name>A0A0A9FPN1_ARUDO</name>
<dbReference type="EMBL" id="GBRH01183116">
    <property type="protein sequence ID" value="JAE14780.1"/>
    <property type="molecule type" value="Transcribed_RNA"/>
</dbReference>
<organism evidence="1">
    <name type="scientific">Arundo donax</name>
    <name type="common">Giant reed</name>
    <name type="synonym">Donax arundinaceus</name>
    <dbReference type="NCBI Taxonomy" id="35708"/>
    <lineage>
        <taxon>Eukaryota</taxon>
        <taxon>Viridiplantae</taxon>
        <taxon>Streptophyta</taxon>
        <taxon>Embryophyta</taxon>
        <taxon>Tracheophyta</taxon>
        <taxon>Spermatophyta</taxon>
        <taxon>Magnoliopsida</taxon>
        <taxon>Liliopsida</taxon>
        <taxon>Poales</taxon>
        <taxon>Poaceae</taxon>
        <taxon>PACMAD clade</taxon>
        <taxon>Arundinoideae</taxon>
        <taxon>Arundineae</taxon>
        <taxon>Arundo</taxon>
    </lineage>
</organism>
<accession>A0A0A9FPN1</accession>
<reference evidence="1" key="1">
    <citation type="submission" date="2014-09" db="EMBL/GenBank/DDBJ databases">
        <authorList>
            <person name="Magalhaes I.L.F."/>
            <person name="Oliveira U."/>
            <person name="Santos F.R."/>
            <person name="Vidigal T.H.D.A."/>
            <person name="Brescovit A.D."/>
            <person name="Santos A.J."/>
        </authorList>
    </citation>
    <scope>NUCLEOTIDE SEQUENCE</scope>
    <source>
        <tissue evidence="1">Shoot tissue taken approximately 20 cm above the soil surface</tissue>
    </source>
</reference>
<proteinExistence type="predicted"/>